<sequence length="442" mass="50701">MNLIVTVSGIKMKKRVQTELNISPPNMEGVDISQILKQSKDDTHVLRIRKKKIKTNLPKDPVLYLPTRFEKMEIQYPLSVFEQKYCQCKLVHSSIISKPVLASTIANGKDKQANLDKLCIQSFKIITSCESNLNNCTQLKDLINSSPSILVDEVFTQLLMQSTSNEKNIWRLFLIICTLFVPSENIAPYLKGYFAMASNSNQKEIQKLAILCYIRLSHVTSVTKEILKIPDEALTKNYKFGVSISEQMYNQREKYPNLPIPYTLYRIITLLQNKSCQSQEGIFRLNGNMKLIDTLADDLNNDNDTLENPEKNPNLNDLSSLLKKWIRELPEPIVPFNKIKALEIDSKDDSMVEFCELLPRANHASLMYLVGFLQSLLNYSDFTKMNEHNFAICFAPAIVKAPENTEPARIHFISELGINFIETLILQWNTIPLFPLKEQFLQ</sequence>
<evidence type="ECO:0000313" key="3">
    <source>
        <dbReference type="Proteomes" id="UP001470230"/>
    </source>
</evidence>
<dbReference type="SMART" id="SM00324">
    <property type="entry name" value="RhoGAP"/>
    <property type="match status" value="1"/>
</dbReference>
<dbReference type="Gene3D" id="1.10.555.10">
    <property type="entry name" value="Rho GTPase activation protein"/>
    <property type="match status" value="1"/>
</dbReference>
<keyword evidence="3" id="KW-1185">Reference proteome</keyword>
<evidence type="ECO:0000313" key="2">
    <source>
        <dbReference type="EMBL" id="KAK8883316.1"/>
    </source>
</evidence>
<dbReference type="PANTHER" id="PTHR45876:SF8">
    <property type="entry name" value="FI04035P"/>
    <property type="match status" value="1"/>
</dbReference>
<protein>
    <submittedName>
        <fullName evidence="2">Rho GTPase activating protein 39</fullName>
    </submittedName>
</protein>
<reference evidence="2 3" key="1">
    <citation type="submission" date="2024-04" db="EMBL/GenBank/DDBJ databases">
        <title>Tritrichomonas musculus Genome.</title>
        <authorList>
            <person name="Alves-Ferreira E."/>
            <person name="Grigg M."/>
            <person name="Lorenzi H."/>
            <person name="Galac M."/>
        </authorList>
    </citation>
    <scope>NUCLEOTIDE SEQUENCE [LARGE SCALE GENOMIC DNA]</scope>
    <source>
        <strain evidence="2 3">EAF2021</strain>
    </source>
</reference>
<dbReference type="Proteomes" id="UP001470230">
    <property type="component" value="Unassembled WGS sequence"/>
</dbReference>
<feature type="domain" description="Rho-GAP" evidence="1">
    <location>
        <begin position="242"/>
        <end position="432"/>
    </location>
</feature>
<dbReference type="EMBL" id="JAPFFF010000009">
    <property type="protein sequence ID" value="KAK8883316.1"/>
    <property type="molecule type" value="Genomic_DNA"/>
</dbReference>
<dbReference type="Pfam" id="PF00620">
    <property type="entry name" value="RhoGAP"/>
    <property type="match status" value="1"/>
</dbReference>
<dbReference type="PROSITE" id="PS50238">
    <property type="entry name" value="RHOGAP"/>
    <property type="match status" value="1"/>
</dbReference>
<organism evidence="2 3">
    <name type="scientific">Tritrichomonas musculus</name>
    <dbReference type="NCBI Taxonomy" id="1915356"/>
    <lineage>
        <taxon>Eukaryota</taxon>
        <taxon>Metamonada</taxon>
        <taxon>Parabasalia</taxon>
        <taxon>Tritrichomonadida</taxon>
        <taxon>Tritrichomonadidae</taxon>
        <taxon>Tritrichomonas</taxon>
    </lineage>
</organism>
<gene>
    <name evidence="2" type="ORF">M9Y10_045966</name>
</gene>
<dbReference type="SUPFAM" id="SSF48350">
    <property type="entry name" value="GTPase activation domain, GAP"/>
    <property type="match status" value="1"/>
</dbReference>
<dbReference type="PANTHER" id="PTHR45876">
    <property type="entry name" value="FI04035P"/>
    <property type="match status" value="1"/>
</dbReference>
<dbReference type="Pfam" id="PF00784">
    <property type="entry name" value="MyTH4"/>
    <property type="match status" value="1"/>
</dbReference>
<evidence type="ECO:0000259" key="1">
    <source>
        <dbReference type="PROSITE" id="PS50238"/>
    </source>
</evidence>
<dbReference type="Gene3D" id="1.25.40.530">
    <property type="entry name" value="MyTH4 domain"/>
    <property type="match status" value="1"/>
</dbReference>
<dbReference type="InterPro" id="IPR000857">
    <property type="entry name" value="MyTH4_dom"/>
</dbReference>
<dbReference type="InterPro" id="IPR008936">
    <property type="entry name" value="Rho_GTPase_activation_prot"/>
</dbReference>
<name>A0ABR2JWR6_9EUKA</name>
<dbReference type="InterPro" id="IPR000198">
    <property type="entry name" value="RhoGAP_dom"/>
</dbReference>
<dbReference type="InterPro" id="IPR038185">
    <property type="entry name" value="MyTH4_dom_sf"/>
</dbReference>
<proteinExistence type="predicted"/>
<dbReference type="CDD" id="cd00159">
    <property type="entry name" value="RhoGAP"/>
    <property type="match status" value="1"/>
</dbReference>
<comment type="caution">
    <text evidence="2">The sequence shown here is derived from an EMBL/GenBank/DDBJ whole genome shotgun (WGS) entry which is preliminary data.</text>
</comment>
<accession>A0ABR2JWR6</accession>